<dbReference type="Proteomes" id="UP001227192">
    <property type="component" value="Unassembled WGS sequence"/>
</dbReference>
<evidence type="ECO:0000313" key="2">
    <source>
        <dbReference type="Proteomes" id="UP001227192"/>
    </source>
</evidence>
<name>A0AAI9TKK5_PENTH</name>
<reference evidence="1" key="2">
    <citation type="journal article" date="2016" name="Fungal Biol.">
        <title>Ochratoxin A production by Penicillium thymicola.</title>
        <authorList>
            <person name="Nguyen H.D.T."/>
            <person name="McMullin D.R."/>
            <person name="Ponomareva E."/>
            <person name="Riley R."/>
            <person name="Pomraning K.R."/>
            <person name="Baker S.E."/>
            <person name="Seifert K.A."/>
        </authorList>
    </citation>
    <scope>NUCLEOTIDE SEQUENCE</scope>
    <source>
        <strain evidence="1">DAOM 180753</strain>
    </source>
</reference>
<dbReference type="AlphaFoldDB" id="A0AAI9TKK5"/>
<keyword evidence="2" id="KW-1185">Reference proteome</keyword>
<dbReference type="EMBL" id="LACB01000098">
    <property type="protein sequence ID" value="KAJ9489010.1"/>
    <property type="molecule type" value="Genomic_DNA"/>
</dbReference>
<gene>
    <name evidence="1" type="ORF">VN97_g4276</name>
</gene>
<evidence type="ECO:0000313" key="1">
    <source>
        <dbReference type="EMBL" id="KAJ9489010.1"/>
    </source>
</evidence>
<protein>
    <submittedName>
        <fullName evidence="1">Uncharacterized protein</fullName>
    </submittedName>
</protein>
<proteinExistence type="predicted"/>
<dbReference type="Pfam" id="PF21858">
    <property type="entry name" value="DUF6914"/>
    <property type="match status" value="1"/>
</dbReference>
<reference evidence="1" key="1">
    <citation type="submission" date="2015-06" db="EMBL/GenBank/DDBJ databases">
        <authorList>
            <person name="Nguyen H."/>
        </authorList>
    </citation>
    <scope>NUCLEOTIDE SEQUENCE</scope>
    <source>
        <strain evidence="1">DAOM 180753</strain>
    </source>
</reference>
<comment type="caution">
    <text evidence="1">The sequence shown here is derived from an EMBL/GenBank/DDBJ whole genome shotgun (WGS) entry which is preliminary data.</text>
</comment>
<dbReference type="InterPro" id="IPR054208">
    <property type="entry name" value="DUF6914"/>
</dbReference>
<accession>A0AAI9TKK5</accession>
<sequence>MIVKMSGSTPRTEARQKAADIKKKQSESLIGLPPNTLHISLYIRSDPPLPNDFHWAFYLHKGTSSTPGGTKYHARGIGGGWIAGHEATAGIFIENFLCVIIQIATIPLSAHDRVDEIMRSYDESLNSIPGIMCRVWILTVLRKLVDEGFVHCDIGVLEKDCLEVGNEHSATASANEQPRPVVKSGVSS</sequence>
<organism evidence="1 2">
    <name type="scientific">Penicillium thymicola</name>
    <dbReference type="NCBI Taxonomy" id="293382"/>
    <lineage>
        <taxon>Eukaryota</taxon>
        <taxon>Fungi</taxon>
        <taxon>Dikarya</taxon>
        <taxon>Ascomycota</taxon>
        <taxon>Pezizomycotina</taxon>
        <taxon>Eurotiomycetes</taxon>
        <taxon>Eurotiomycetidae</taxon>
        <taxon>Eurotiales</taxon>
        <taxon>Aspergillaceae</taxon>
        <taxon>Penicillium</taxon>
    </lineage>
</organism>